<comment type="caution">
    <text evidence="2">The sequence shown here is derived from an EMBL/GenBank/DDBJ whole genome shotgun (WGS) entry which is preliminary data.</text>
</comment>
<dbReference type="EMBL" id="JAATTO010000001">
    <property type="protein sequence ID" value="MBC9976801.1"/>
    <property type="molecule type" value="Genomic_DNA"/>
</dbReference>
<evidence type="ECO:0000313" key="2">
    <source>
        <dbReference type="EMBL" id="MBC9976801.1"/>
    </source>
</evidence>
<accession>A0ABR7TZS8</accession>
<dbReference type="Proteomes" id="UP000639516">
    <property type="component" value="Unassembled WGS sequence"/>
</dbReference>
<keyword evidence="1" id="KW-1133">Transmembrane helix</keyword>
<evidence type="ECO:0008006" key="4">
    <source>
        <dbReference type="Google" id="ProtNLM"/>
    </source>
</evidence>
<gene>
    <name evidence="2" type="ORF">HA482_01065</name>
</gene>
<reference evidence="2 3" key="1">
    <citation type="journal article" date="2020" name="Arch. Microbiol.">
        <title>Bradyrhizobium campsiandrae sp. nov., a nitrogen-fixing bacterial strain isolated from a native leguminous tree from the Amazon adapted to flooded conditions.</title>
        <authorList>
            <person name="Cabral Michel D."/>
            <person name="Martins da Costa E."/>
            <person name="Azarias Guimaraes A."/>
            <person name="Soares de Carvalho T."/>
            <person name="Santos de Castro Caputo P."/>
            <person name="Willems A."/>
            <person name="de Souza Moreira F.M."/>
        </authorList>
    </citation>
    <scope>NUCLEOTIDE SEQUENCE [LARGE SCALE GENOMIC DNA]</scope>
    <source>
        <strain evidence="3">INPA 384B</strain>
    </source>
</reference>
<sequence>MNDPWAFGWTQVFTLVGFAITISIAIGGFKTFGRWRREKLEEERIAVALEAAALAFESKYIFENIRSPMAYSYEWQDLPKEGFKDDREWNSRGALYAPLKRVRDNKEFFEKAFKLQPKCMALLGKECEEIFMMMHRARREIEVASQMLTWRTETLKPDLRDQLERDIWNTGDFEPESDRVGRKLTEFRLKMEALCQPIIDAPYRRGISLAWAKRAASRAAAPTKRWETVKNG</sequence>
<organism evidence="2 3">
    <name type="scientific">Bradyrhizobium campsiandrae</name>
    <dbReference type="NCBI Taxonomy" id="1729892"/>
    <lineage>
        <taxon>Bacteria</taxon>
        <taxon>Pseudomonadati</taxon>
        <taxon>Pseudomonadota</taxon>
        <taxon>Alphaproteobacteria</taxon>
        <taxon>Hyphomicrobiales</taxon>
        <taxon>Nitrobacteraceae</taxon>
        <taxon>Bradyrhizobium</taxon>
    </lineage>
</organism>
<evidence type="ECO:0000256" key="1">
    <source>
        <dbReference type="SAM" id="Phobius"/>
    </source>
</evidence>
<proteinExistence type="predicted"/>
<keyword evidence="1" id="KW-0472">Membrane</keyword>
<feature type="transmembrane region" description="Helical" evidence="1">
    <location>
        <begin position="6"/>
        <end position="29"/>
    </location>
</feature>
<protein>
    <recommendedName>
        <fullName evidence="4">DUF4760 domain-containing protein</fullName>
    </recommendedName>
</protein>
<keyword evidence="1" id="KW-0812">Transmembrane</keyword>
<dbReference type="RefSeq" id="WP_188108329.1">
    <property type="nucleotide sequence ID" value="NZ_JAANIH010000125.1"/>
</dbReference>
<keyword evidence="3" id="KW-1185">Reference proteome</keyword>
<name>A0ABR7TZS8_9BRAD</name>
<evidence type="ECO:0000313" key="3">
    <source>
        <dbReference type="Proteomes" id="UP000639516"/>
    </source>
</evidence>